<dbReference type="Pfam" id="PF01408">
    <property type="entry name" value="GFO_IDH_MocA"/>
    <property type="match status" value="1"/>
</dbReference>
<dbReference type="Gene3D" id="3.20.20.100">
    <property type="entry name" value="NADP-dependent oxidoreductase domain"/>
    <property type="match status" value="1"/>
</dbReference>
<name>A0AAD6MX18_9EURO</name>
<keyword evidence="11" id="KW-1185">Reference proteome</keyword>
<evidence type="ECO:0000256" key="2">
    <source>
        <dbReference type="ARBA" id="ARBA00012845"/>
    </source>
</evidence>
<dbReference type="SUPFAM" id="SSF55347">
    <property type="entry name" value="Glyceraldehyde-3-phosphate dehydrogenase-like, C-terminal domain"/>
    <property type="match status" value="1"/>
</dbReference>
<evidence type="ECO:0000256" key="3">
    <source>
        <dbReference type="ARBA" id="ARBA00023002"/>
    </source>
</evidence>
<sequence>MREGKPKYHVALIGLGSRGYKTWFSSLQKTSSIAVTAVCDNNPKTIESFASRHPDIPAYTCLDQLIQHQRPLFSILSIPNRVHADFVARLSAAGIPVLKEKPIAECAMDFQNLCAYAATTGVVFQRRCQPQYLYLKDFLPKLGKLISIRASIVGQDDPPEDSWRMMDNVGTFVSSLPPRIHDVFRSTQISLSTKDDLGVHMLDVLVWLFGRPSTVLAQQATDGPPGSRDRETNAVMRWNSSDVVGNLYVSEVALHKEESLLVRGEFGSLHLKDNEISHFDSSGGRRFYMEIENRKEDSVEAMCREFGDYLLGISPTFPTLLRQVADTVATSEAVNASVQSYQQENVQPVYPSVVSPPNTAPSAARHINGVKQMNGVQHMNGTPIDEDLDIAQRRFTLNTGDKIPALGFGTRRPKQPKQTYNAVKEALSIGYRHIDTAFLYNNEDQVGQPVRNSGLPRESIWITTKVDNSWHHRVADSVDLSLQAMGLEYIDLLLMHWPTAIDPEDPKNSLPNWDFTMTWQHMQDAVRSGRVRNIGVSNFGIRNLKKLMAHPLCTIVPAVNQIELHSSCPSDGLIKFCKQNGIHCTAYSPLASALPVLHESAVMTELCKRKGKTSQQILIMWALQRGTSAIPKSIIPERIAGNFDLQG</sequence>
<evidence type="ECO:0000313" key="10">
    <source>
        <dbReference type="EMBL" id="KAJ5728128.1"/>
    </source>
</evidence>
<accession>A0AAD6MX18</accession>
<evidence type="ECO:0000259" key="8">
    <source>
        <dbReference type="Pfam" id="PF01408"/>
    </source>
</evidence>
<dbReference type="FunFam" id="3.20.20.100:FF:000002">
    <property type="entry name" value="2,5-diketo-D-gluconic acid reductase A"/>
    <property type="match status" value="1"/>
</dbReference>
<evidence type="ECO:0000256" key="4">
    <source>
        <dbReference type="ARBA" id="ARBA00025065"/>
    </source>
</evidence>
<dbReference type="PROSITE" id="PS00062">
    <property type="entry name" value="ALDOKETO_REDUCTASE_2"/>
    <property type="match status" value="1"/>
</dbReference>
<dbReference type="EMBL" id="JAQJAN010000005">
    <property type="protein sequence ID" value="KAJ5728128.1"/>
    <property type="molecule type" value="Genomic_DNA"/>
</dbReference>
<evidence type="ECO:0000256" key="1">
    <source>
        <dbReference type="ARBA" id="ARBA00010928"/>
    </source>
</evidence>
<dbReference type="InterPro" id="IPR023210">
    <property type="entry name" value="NADP_OxRdtase_dom"/>
</dbReference>
<dbReference type="InterPro" id="IPR036291">
    <property type="entry name" value="NAD(P)-bd_dom_sf"/>
</dbReference>
<dbReference type="InterPro" id="IPR018170">
    <property type="entry name" value="Aldo/ket_reductase_CS"/>
</dbReference>
<organism evidence="10 11">
    <name type="scientific">Penicillium malachiteum</name>
    <dbReference type="NCBI Taxonomy" id="1324776"/>
    <lineage>
        <taxon>Eukaryota</taxon>
        <taxon>Fungi</taxon>
        <taxon>Dikarya</taxon>
        <taxon>Ascomycota</taxon>
        <taxon>Pezizomycotina</taxon>
        <taxon>Eurotiomycetes</taxon>
        <taxon>Eurotiomycetidae</taxon>
        <taxon>Eurotiales</taxon>
        <taxon>Aspergillaceae</taxon>
        <taxon>Penicillium</taxon>
    </lineage>
</organism>
<dbReference type="InterPro" id="IPR036812">
    <property type="entry name" value="NAD(P)_OxRdtase_dom_sf"/>
</dbReference>
<dbReference type="Pfam" id="PF00248">
    <property type="entry name" value="Aldo_ket_red"/>
    <property type="match status" value="1"/>
</dbReference>
<dbReference type="SUPFAM" id="SSF51430">
    <property type="entry name" value="NAD(P)-linked oxidoreductase"/>
    <property type="match status" value="1"/>
</dbReference>
<dbReference type="InterPro" id="IPR020471">
    <property type="entry name" value="AKR"/>
</dbReference>
<dbReference type="PROSITE" id="PS00798">
    <property type="entry name" value="ALDOKETO_REDUCTASE_1"/>
    <property type="match status" value="1"/>
</dbReference>
<dbReference type="EC" id="1.1.1.307" evidence="2"/>
<evidence type="ECO:0000259" key="7">
    <source>
        <dbReference type="Pfam" id="PF00248"/>
    </source>
</evidence>
<dbReference type="PRINTS" id="PR00069">
    <property type="entry name" value="ALDKETRDTASE"/>
</dbReference>
<dbReference type="SUPFAM" id="SSF51735">
    <property type="entry name" value="NAD(P)-binding Rossmann-fold domains"/>
    <property type="match status" value="1"/>
</dbReference>
<comment type="caution">
    <text evidence="10">The sequence shown here is derived from an EMBL/GenBank/DDBJ whole genome shotgun (WGS) entry which is preliminary data.</text>
</comment>
<dbReference type="PANTHER" id="PTHR11732">
    <property type="entry name" value="ALDO/KETO REDUCTASE"/>
    <property type="match status" value="1"/>
</dbReference>
<dbReference type="GO" id="GO:0016616">
    <property type="term" value="F:oxidoreductase activity, acting on the CH-OH group of donors, NAD or NADP as acceptor"/>
    <property type="evidence" value="ECO:0007669"/>
    <property type="project" value="UniProtKB-ARBA"/>
</dbReference>
<comment type="function">
    <text evidence="4">Catalyzes the initial reaction in the xylose utilization pathway by reducing D-xylose into xylitol. Xylose is a major component of hemicelluloses such as xylan. Most fungi utilize D-xylose via three enzymatic reactions, xylose reductase (XR), xylitol dehydrogenase (XDH), and xylulokinase, to form xylulose 5-phosphate, which enters pentose phosphate pathway.</text>
</comment>
<reference evidence="10" key="1">
    <citation type="journal article" date="2023" name="IMA Fungus">
        <title>Comparative genomic study of the Penicillium genus elucidates a diverse pangenome and 15 lateral gene transfer events.</title>
        <authorList>
            <person name="Petersen C."/>
            <person name="Sorensen T."/>
            <person name="Nielsen M.R."/>
            <person name="Sondergaard T.E."/>
            <person name="Sorensen J.L."/>
            <person name="Fitzpatrick D.A."/>
            <person name="Frisvad J.C."/>
            <person name="Nielsen K.L."/>
        </authorList>
    </citation>
    <scope>NUCLEOTIDE SEQUENCE</scope>
    <source>
        <strain evidence="10">IBT 17514</strain>
    </source>
</reference>
<dbReference type="Gene3D" id="3.40.50.720">
    <property type="entry name" value="NAD(P)-binding Rossmann-like Domain"/>
    <property type="match status" value="1"/>
</dbReference>
<dbReference type="Gene3D" id="3.30.360.10">
    <property type="entry name" value="Dihydrodipicolinate Reductase, domain 2"/>
    <property type="match status" value="1"/>
</dbReference>
<evidence type="ECO:0000259" key="9">
    <source>
        <dbReference type="Pfam" id="PF22725"/>
    </source>
</evidence>
<comment type="similarity">
    <text evidence="1">Belongs to the Gfo/Idh/MocA family.</text>
</comment>
<dbReference type="Proteomes" id="UP001215712">
    <property type="component" value="Unassembled WGS sequence"/>
</dbReference>
<evidence type="ECO:0000256" key="5">
    <source>
        <dbReference type="ARBA" id="ARBA00047534"/>
    </source>
</evidence>
<gene>
    <name evidence="10" type="ORF">N7493_004458</name>
</gene>
<comment type="catalytic activity">
    <reaction evidence="5">
        <text>xylitol + NADP(+) = D-xylose + NADPH + H(+)</text>
        <dbReference type="Rhea" id="RHEA:27445"/>
        <dbReference type="ChEBI" id="CHEBI:15378"/>
        <dbReference type="ChEBI" id="CHEBI:17151"/>
        <dbReference type="ChEBI" id="CHEBI:53455"/>
        <dbReference type="ChEBI" id="CHEBI:57783"/>
        <dbReference type="ChEBI" id="CHEBI:58349"/>
        <dbReference type="EC" id="1.1.1.307"/>
    </reaction>
</comment>
<feature type="domain" description="GFO/IDH/MocA-like oxidoreductase" evidence="9">
    <location>
        <begin position="196"/>
        <end position="269"/>
    </location>
</feature>
<keyword evidence="3" id="KW-0560">Oxidoreductase</keyword>
<feature type="domain" description="NADP-dependent oxidoreductase" evidence="7">
    <location>
        <begin position="407"/>
        <end position="644"/>
    </location>
</feature>
<evidence type="ECO:0000256" key="6">
    <source>
        <dbReference type="ARBA" id="ARBA00049485"/>
    </source>
</evidence>
<dbReference type="GO" id="GO:0000166">
    <property type="term" value="F:nucleotide binding"/>
    <property type="evidence" value="ECO:0007669"/>
    <property type="project" value="InterPro"/>
</dbReference>
<dbReference type="AlphaFoldDB" id="A0AAD6MX18"/>
<reference evidence="10" key="2">
    <citation type="submission" date="2023-01" db="EMBL/GenBank/DDBJ databases">
        <authorList>
            <person name="Petersen C."/>
        </authorList>
    </citation>
    <scope>NUCLEOTIDE SEQUENCE</scope>
    <source>
        <strain evidence="10">IBT 17514</strain>
    </source>
</reference>
<comment type="catalytic activity">
    <reaction evidence="6">
        <text>xylitol + NAD(+) = D-xylose + NADH + H(+)</text>
        <dbReference type="Rhea" id="RHEA:27441"/>
        <dbReference type="ChEBI" id="CHEBI:15378"/>
        <dbReference type="ChEBI" id="CHEBI:17151"/>
        <dbReference type="ChEBI" id="CHEBI:53455"/>
        <dbReference type="ChEBI" id="CHEBI:57540"/>
        <dbReference type="ChEBI" id="CHEBI:57945"/>
        <dbReference type="EC" id="1.1.1.307"/>
    </reaction>
</comment>
<feature type="domain" description="Gfo/Idh/MocA-like oxidoreductase N-terminal" evidence="8">
    <location>
        <begin position="9"/>
        <end position="125"/>
    </location>
</feature>
<evidence type="ECO:0000313" key="11">
    <source>
        <dbReference type="Proteomes" id="UP001215712"/>
    </source>
</evidence>
<proteinExistence type="inferred from homology"/>
<dbReference type="Pfam" id="PF22725">
    <property type="entry name" value="GFO_IDH_MocA_C3"/>
    <property type="match status" value="1"/>
</dbReference>
<protein>
    <recommendedName>
        <fullName evidence="2">D-xylose reductase [NAD(P)H]</fullName>
        <ecNumber evidence="2">1.1.1.307</ecNumber>
    </recommendedName>
</protein>
<dbReference type="InterPro" id="IPR055170">
    <property type="entry name" value="GFO_IDH_MocA-like_dom"/>
</dbReference>
<dbReference type="InterPro" id="IPR000683">
    <property type="entry name" value="Gfo/Idh/MocA-like_OxRdtase_N"/>
</dbReference>